<accession>A0ABN0NQC6</accession>
<protein>
    <submittedName>
        <fullName evidence="1">Uncharacterized protein</fullName>
    </submittedName>
</protein>
<dbReference type="EMBL" id="AWUY01000187">
    <property type="protein sequence ID" value="ERJ75067.1"/>
    <property type="molecule type" value="Genomic_DNA"/>
</dbReference>
<evidence type="ECO:0000313" key="2">
    <source>
        <dbReference type="Proteomes" id="UP000016660"/>
    </source>
</evidence>
<name>A0ABN0NQC6_9BACT</name>
<comment type="caution">
    <text evidence="1">The sequence shown here is derived from an EMBL/GenBank/DDBJ whole genome shotgun (WGS) entry which is preliminary data.</text>
</comment>
<reference evidence="1 2" key="1">
    <citation type="submission" date="2013-06" db="EMBL/GenBank/DDBJ databases">
        <authorList>
            <person name="Weinstock G."/>
            <person name="Sodergren E."/>
            <person name="Lobos E.A."/>
            <person name="Fulton L."/>
            <person name="Fulton R."/>
            <person name="Courtney L."/>
            <person name="Fronick C."/>
            <person name="O'Laughlin M."/>
            <person name="Godfrey J."/>
            <person name="Wilson R.M."/>
            <person name="Miner T."/>
            <person name="Farmer C."/>
            <person name="Delehaunty K."/>
            <person name="Cordes M."/>
            <person name="Minx P."/>
            <person name="Tomlinson C."/>
            <person name="Chen J."/>
            <person name="Wollam A."/>
            <person name="Pepin K.H."/>
            <person name="Bhonagiri V."/>
            <person name="Zhang X."/>
            <person name="Warren W."/>
            <person name="Mitreva M."/>
            <person name="Mardis E.R."/>
            <person name="Wilson R.K."/>
        </authorList>
    </citation>
    <scope>NUCLEOTIDE SEQUENCE [LARGE SCALE GENOMIC DNA]</scope>
    <source>
        <strain evidence="1 2">ATCC 29426</strain>
    </source>
</reference>
<proteinExistence type="predicted"/>
<organism evidence="1 2">
    <name type="scientific">Prevotella disiens JCM 6334 = ATCC 29426</name>
    <dbReference type="NCBI Taxonomy" id="1235811"/>
    <lineage>
        <taxon>Bacteria</taxon>
        <taxon>Pseudomonadati</taxon>
        <taxon>Bacteroidota</taxon>
        <taxon>Bacteroidia</taxon>
        <taxon>Bacteroidales</taxon>
        <taxon>Prevotellaceae</taxon>
        <taxon>Prevotella</taxon>
    </lineage>
</organism>
<gene>
    <name evidence="1" type="ORF">HMPREF0653_02046</name>
</gene>
<sequence>MREHRADMPDRERLNLSHGKTYLFDNDLFVKWHFNGNTQ</sequence>
<dbReference type="Proteomes" id="UP000016660">
    <property type="component" value="Unassembled WGS sequence"/>
</dbReference>
<keyword evidence="2" id="KW-1185">Reference proteome</keyword>
<evidence type="ECO:0000313" key="1">
    <source>
        <dbReference type="EMBL" id="ERJ75067.1"/>
    </source>
</evidence>